<proteinExistence type="predicted"/>
<evidence type="ECO:0000256" key="2">
    <source>
        <dbReference type="ARBA" id="ARBA00022475"/>
    </source>
</evidence>
<evidence type="ECO:0000259" key="7">
    <source>
        <dbReference type="PROSITE" id="PS50156"/>
    </source>
</evidence>
<feature type="transmembrane region" description="Helical" evidence="6">
    <location>
        <begin position="333"/>
        <end position="353"/>
    </location>
</feature>
<evidence type="ECO:0000256" key="6">
    <source>
        <dbReference type="SAM" id="Phobius"/>
    </source>
</evidence>
<keyword evidence="9" id="KW-1185">Reference proteome</keyword>
<feature type="transmembrane region" description="Helical" evidence="6">
    <location>
        <begin position="293"/>
        <end position="312"/>
    </location>
</feature>
<dbReference type="PROSITE" id="PS50156">
    <property type="entry name" value="SSD"/>
    <property type="match status" value="2"/>
</dbReference>
<feature type="transmembrane region" description="Helical" evidence="6">
    <location>
        <begin position="689"/>
        <end position="713"/>
    </location>
</feature>
<comment type="caution">
    <text evidence="8">The sequence shown here is derived from an EMBL/GenBank/DDBJ whole genome shotgun (WGS) entry which is preliminary data.</text>
</comment>
<protein>
    <submittedName>
        <fullName evidence="8">MMPL family transporter</fullName>
    </submittedName>
</protein>
<dbReference type="SUPFAM" id="SSF82866">
    <property type="entry name" value="Multidrug efflux transporter AcrB transmembrane domain"/>
    <property type="match status" value="2"/>
</dbReference>
<feature type="transmembrane region" description="Helical" evidence="6">
    <location>
        <begin position="239"/>
        <end position="258"/>
    </location>
</feature>
<keyword evidence="2" id="KW-1003">Cell membrane</keyword>
<dbReference type="Gene3D" id="1.20.1640.10">
    <property type="entry name" value="Multidrug efflux transporter AcrB transmembrane domain"/>
    <property type="match status" value="2"/>
</dbReference>
<keyword evidence="4 6" id="KW-1133">Transmembrane helix</keyword>
<keyword evidence="3 6" id="KW-0812">Transmembrane</keyword>
<feature type="transmembrane region" description="Helical" evidence="6">
    <location>
        <begin position="757"/>
        <end position="781"/>
    </location>
</feature>
<dbReference type="PANTHER" id="PTHR33406">
    <property type="entry name" value="MEMBRANE PROTEIN MJ1562-RELATED"/>
    <property type="match status" value="1"/>
</dbReference>
<dbReference type="InterPro" id="IPR004869">
    <property type="entry name" value="MMPL_dom"/>
</dbReference>
<feature type="domain" description="SSD" evidence="7">
    <location>
        <begin position="265"/>
        <end position="390"/>
    </location>
</feature>
<dbReference type="GO" id="GO:0005886">
    <property type="term" value="C:plasma membrane"/>
    <property type="evidence" value="ECO:0007669"/>
    <property type="project" value="UniProtKB-SubCell"/>
</dbReference>
<evidence type="ECO:0000256" key="5">
    <source>
        <dbReference type="ARBA" id="ARBA00023136"/>
    </source>
</evidence>
<sequence>MIRNTIDRCVETVTAHHHIVVVVMLLVTAGMIVGITNAEIGDEEGIGGSIETPVEQREQYIQEQYGQQQADDESLARAPAYVYAEDGNALSKDALLTTLEYQEAITDDERVDESLADEGVLSVAGLVGERAAEDPDATLDEQRAALEELDDDEVAALVEETISEDQRAGLLVPDSYEPGTASAESHQLIVVFESDDPEPPSDAQQALYDAAADHDDPEIFTLGEHAGEDLASTNVENTLFLIVPIVLGLIFVVAALTYRDPVDVLVGVTGVFVSIIWMFGLLGWAGIPVGASAVIGPVLIAGLSIDYGFHVFMRYREQRGPDEPIVPPMRRGVRSLALALGLVTITASIGFLSNVFNPVPELRELAVGITLGVVAAFIVFVTLVPALKLSVDRLLERVGIDRRKEPLGHGAYIEPLLNGTVALARRAAPAVIAIALITAAAGGVAWTALDEEAGQGPDGDVAEWKQDLPGPVGWEENEVIQNQEYVSDEFRTASDSEGDRVQFLVEGDIASDGALTAVDDGIESGFETGAFAEQRADMIQSPVTVIQTVAAEDDEFAETVAAADTSGDGIPDSNLESVYDHLFEVAPEAATQVIERTDGEYESLRVIGPPEGTSGIAPGDDEADELFAVADEMEAETDDDLTATPVAGVTEQQQTLETITDGILQVMVVGVAAVFVALSLIYRRVHDSATLGAVTAGPIALVLGFVVGGMALLDIPLTFLTALLISLVIGIGVDYNIHISDRFAQELERGNDSISALSTAVTGTGGALFGSMLTSVAAFAGMLIHPQPDFTHFAWLVVLALLGAFVTSVIVLPSLLYVWARHVGSIELREASQIQTPPAETGDD</sequence>
<name>A0A6B0VSB1_9EURY</name>
<feature type="transmembrane region" description="Helical" evidence="6">
    <location>
        <begin position="365"/>
        <end position="387"/>
    </location>
</feature>
<dbReference type="AlphaFoldDB" id="A0A6B0VSB1"/>
<evidence type="ECO:0000256" key="4">
    <source>
        <dbReference type="ARBA" id="ARBA00022989"/>
    </source>
</evidence>
<keyword evidence="5 6" id="KW-0472">Membrane</keyword>
<evidence type="ECO:0000313" key="9">
    <source>
        <dbReference type="Proteomes" id="UP000434101"/>
    </source>
</evidence>
<feature type="transmembrane region" description="Helical" evidence="6">
    <location>
        <begin position="719"/>
        <end position="737"/>
    </location>
</feature>
<feature type="transmembrane region" description="Helical" evidence="6">
    <location>
        <begin position="662"/>
        <end position="682"/>
    </location>
</feature>
<dbReference type="Pfam" id="PF03176">
    <property type="entry name" value="MMPL"/>
    <property type="match status" value="2"/>
</dbReference>
<gene>
    <name evidence="8" type="ORF">GS429_18090</name>
</gene>
<feature type="domain" description="SSD" evidence="7">
    <location>
        <begin position="661"/>
        <end position="818"/>
    </location>
</feature>
<evidence type="ECO:0000256" key="3">
    <source>
        <dbReference type="ARBA" id="ARBA00022692"/>
    </source>
</evidence>
<dbReference type="InterPro" id="IPR000731">
    <property type="entry name" value="SSD"/>
</dbReference>
<dbReference type="InterPro" id="IPR050545">
    <property type="entry name" value="Mycobact_MmpL"/>
</dbReference>
<dbReference type="PANTHER" id="PTHR33406:SF13">
    <property type="entry name" value="MEMBRANE PROTEIN YDFJ"/>
    <property type="match status" value="1"/>
</dbReference>
<dbReference type="EMBL" id="WUYX01000068">
    <property type="protein sequence ID" value="MXV63937.1"/>
    <property type="molecule type" value="Genomic_DNA"/>
</dbReference>
<feature type="transmembrane region" description="Helical" evidence="6">
    <location>
        <begin position="265"/>
        <end position="287"/>
    </location>
</feature>
<organism evidence="8 9">
    <name type="scientific">Natronorubrum halalkaliphilum</name>
    <dbReference type="NCBI Taxonomy" id="2691917"/>
    <lineage>
        <taxon>Archaea</taxon>
        <taxon>Methanobacteriati</taxon>
        <taxon>Methanobacteriota</taxon>
        <taxon>Stenosarchaea group</taxon>
        <taxon>Halobacteria</taxon>
        <taxon>Halobacteriales</taxon>
        <taxon>Natrialbaceae</taxon>
        <taxon>Natronorubrum</taxon>
    </lineage>
</organism>
<evidence type="ECO:0000256" key="1">
    <source>
        <dbReference type="ARBA" id="ARBA00004651"/>
    </source>
</evidence>
<feature type="transmembrane region" description="Helical" evidence="6">
    <location>
        <begin position="793"/>
        <end position="819"/>
    </location>
</feature>
<dbReference type="Proteomes" id="UP000434101">
    <property type="component" value="Unassembled WGS sequence"/>
</dbReference>
<feature type="transmembrane region" description="Helical" evidence="6">
    <location>
        <begin position="427"/>
        <end position="449"/>
    </location>
</feature>
<evidence type="ECO:0000313" key="8">
    <source>
        <dbReference type="EMBL" id="MXV63937.1"/>
    </source>
</evidence>
<reference evidence="8 9" key="1">
    <citation type="submission" date="2020-01" db="EMBL/GenBank/DDBJ databases">
        <title>Natronorubrum sp. JWXQ-INN 674 isolated from Inner Mongolia Autonomous Region of China.</title>
        <authorList>
            <person name="Xue Q."/>
        </authorList>
    </citation>
    <scope>NUCLEOTIDE SEQUENCE [LARGE SCALE GENOMIC DNA]</scope>
    <source>
        <strain evidence="8 9">JWXQ-INN-674</strain>
    </source>
</reference>
<dbReference type="RefSeq" id="WP_160066786.1">
    <property type="nucleotide sequence ID" value="NZ_WUYX01000068.1"/>
</dbReference>
<dbReference type="OrthoDB" id="42357at2157"/>
<comment type="subcellular location">
    <subcellularLocation>
        <location evidence="1">Cell membrane</location>
        <topology evidence="1">Multi-pass membrane protein</topology>
    </subcellularLocation>
</comment>
<accession>A0A6B0VSB1</accession>